<dbReference type="InterPro" id="IPR050743">
    <property type="entry name" value="2-oxoacid_DH_E2_comp"/>
</dbReference>
<evidence type="ECO:0000256" key="6">
    <source>
        <dbReference type="RuleBase" id="RU003423"/>
    </source>
</evidence>
<dbReference type="EC" id="2.3.1.-" evidence="6"/>
<evidence type="ECO:0000256" key="7">
    <source>
        <dbReference type="SAM" id="MobiDB-lite"/>
    </source>
</evidence>
<dbReference type="SUPFAM" id="SSF47005">
    <property type="entry name" value="Peripheral subunit-binding domain of 2-oxo acid dehydrogenase complex"/>
    <property type="match status" value="1"/>
</dbReference>
<dbReference type="InterPro" id="IPR023213">
    <property type="entry name" value="CAT-like_dom_sf"/>
</dbReference>
<evidence type="ECO:0000259" key="9">
    <source>
        <dbReference type="PROSITE" id="PS51826"/>
    </source>
</evidence>
<dbReference type="GO" id="GO:0005737">
    <property type="term" value="C:cytoplasm"/>
    <property type="evidence" value="ECO:0007669"/>
    <property type="project" value="TreeGrafter"/>
</dbReference>
<evidence type="ECO:0000313" key="11">
    <source>
        <dbReference type="Proteomes" id="UP000078292"/>
    </source>
</evidence>
<dbReference type="RefSeq" id="WP_043057667.1">
    <property type="nucleotide sequence ID" value="NZ_LXEY01000016.1"/>
</dbReference>
<dbReference type="PROSITE" id="PS51826">
    <property type="entry name" value="PSBD"/>
    <property type="match status" value="1"/>
</dbReference>
<dbReference type="InterPro" id="IPR001078">
    <property type="entry name" value="2-oxoacid_DH_actylTfrase"/>
</dbReference>
<evidence type="ECO:0000256" key="1">
    <source>
        <dbReference type="ARBA" id="ARBA00001938"/>
    </source>
</evidence>
<comment type="caution">
    <text evidence="10">The sequence shown here is derived from an EMBL/GenBank/DDBJ whole genome shotgun (WGS) entry which is preliminary data.</text>
</comment>
<dbReference type="InterPro" id="IPR011053">
    <property type="entry name" value="Single_hybrid_motif"/>
</dbReference>
<dbReference type="AlphaFoldDB" id="A0A1B7M0A5"/>
<organism evidence="10 11">
    <name type="scientific">Enteractinococcus helveticum</name>
    <dbReference type="NCBI Taxonomy" id="1837282"/>
    <lineage>
        <taxon>Bacteria</taxon>
        <taxon>Bacillati</taxon>
        <taxon>Actinomycetota</taxon>
        <taxon>Actinomycetes</taxon>
        <taxon>Micrococcales</taxon>
        <taxon>Micrococcaceae</taxon>
    </lineage>
</organism>
<keyword evidence="11" id="KW-1185">Reference proteome</keyword>
<keyword evidence="3 6" id="KW-0808">Transferase</keyword>
<sequence length="430" mass="45947">MKIFTLPDVGEGLTEADLVNWMVKVGDTVTVNQVVAEIETAKSLVEIPSPWAGVVKELFVEVGDTVNVGDNFFAIQVTQSTDGDDEPVQAPLVGSGPKEDTPGRRRRRRRPQPEAPAEIESPVEPEPVEDAQPAPEPAPVQKSDLFTKVLAKPPVRKLAKDHGVDLSAITPTGQHGEVTRADVQAILDGTGQQPAAAPKAPEGSETIKVTGVRKATAKAVTASYTTAPHITVFREIDATRTMEYIQTLKKHPRYADVRISPLLVLSMAVTQAALNTPQANATWNEDTYTLHHHVNLGIAAATPRGLLVPNIKNAHQLSQLEMAEAIQELTQRARDGKTQPAELTGGTITITNIGVLGLDTGTPILNPGETGIVAFGAIKQKPWVVDGKIEARWVTTLGASFDHRIVDGVEAGAYLADVAAILEEPALLIS</sequence>
<dbReference type="Gene3D" id="3.30.559.10">
    <property type="entry name" value="Chloramphenicol acetyltransferase-like domain"/>
    <property type="match status" value="1"/>
</dbReference>
<dbReference type="EMBL" id="LXEY01000016">
    <property type="protein sequence ID" value="OAV61444.1"/>
    <property type="molecule type" value="Genomic_DNA"/>
</dbReference>
<dbReference type="PANTHER" id="PTHR43178">
    <property type="entry name" value="DIHYDROLIPOAMIDE ACETYLTRANSFERASE COMPONENT OF PYRUVATE DEHYDROGENASE COMPLEX"/>
    <property type="match status" value="1"/>
</dbReference>
<dbReference type="SUPFAM" id="SSF51230">
    <property type="entry name" value="Single hybrid motif"/>
    <property type="match status" value="1"/>
</dbReference>
<dbReference type="Pfam" id="PF02817">
    <property type="entry name" value="E3_binding"/>
    <property type="match status" value="1"/>
</dbReference>
<dbReference type="InterPro" id="IPR004167">
    <property type="entry name" value="PSBD"/>
</dbReference>
<dbReference type="STRING" id="1837282.A6F49_08325"/>
<feature type="domain" description="Lipoyl-binding" evidence="8">
    <location>
        <begin position="1"/>
        <end position="76"/>
    </location>
</feature>
<evidence type="ECO:0000259" key="8">
    <source>
        <dbReference type="PROSITE" id="PS50968"/>
    </source>
</evidence>
<dbReference type="Pfam" id="PF00198">
    <property type="entry name" value="2-oxoacid_dh"/>
    <property type="match status" value="1"/>
</dbReference>
<dbReference type="PANTHER" id="PTHR43178:SF5">
    <property type="entry name" value="LIPOAMIDE ACYLTRANSFERASE COMPONENT OF BRANCHED-CHAIN ALPHA-KETO ACID DEHYDROGENASE COMPLEX, MITOCHONDRIAL"/>
    <property type="match status" value="1"/>
</dbReference>
<accession>A0A1B7M0A5</accession>
<dbReference type="GO" id="GO:0031405">
    <property type="term" value="F:lipoic acid binding"/>
    <property type="evidence" value="ECO:0007669"/>
    <property type="project" value="TreeGrafter"/>
</dbReference>
<dbReference type="Gene3D" id="2.40.50.100">
    <property type="match status" value="1"/>
</dbReference>
<comment type="similarity">
    <text evidence="2 6">Belongs to the 2-oxoacid dehydrogenase family.</text>
</comment>
<gene>
    <name evidence="10" type="ORF">A6F49_08325</name>
</gene>
<dbReference type="FunFam" id="3.30.559.10:FF:000007">
    <property type="entry name" value="Dihydrolipoamide acetyltransferase component of pyruvate dehydrogenase complex"/>
    <property type="match status" value="1"/>
</dbReference>
<proteinExistence type="inferred from homology"/>
<evidence type="ECO:0000256" key="5">
    <source>
        <dbReference type="ARBA" id="ARBA00023315"/>
    </source>
</evidence>
<reference evidence="10 11" key="1">
    <citation type="submission" date="2016-04" db="EMBL/GenBank/DDBJ databases">
        <title>First whole genome shotgun sequence of the bacterium Enteractinococcus sp. strain UASWS1574.</title>
        <authorList>
            <person name="Crovadore J."/>
            <person name="Chablais R."/>
            <person name="Lefort F."/>
        </authorList>
    </citation>
    <scope>NUCLEOTIDE SEQUENCE [LARGE SCALE GENOMIC DNA]</scope>
    <source>
        <strain evidence="10 11">UASWS1574</strain>
    </source>
</reference>
<dbReference type="Proteomes" id="UP000078292">
    <property type="component" value="Unassembled WGS sequence"/>
</dbReference>
<dbReference type="CDD" id="cd06849">
    <property type="entry name" value="lipoyl_domain"/>
    <property type="match status" value="1"/>
</dbReference>
<keyword evidence="4 6" id="KW-0450">Lipoyl</keyword>
<name>A0A1B7M0A5_9MICC</name>
<feature type="domain" description="Peripheral subunit-binding (PSBD)" evidence="9">
    <location>
        <begin position="150"/>
        <end position="187"/>
    </location>
</feature>
<dbReference type="Gene3D" id="4.10.320.10">
    <property type="entry name" value="E3-binding domain"/>
    <property type="match status" value="1"/>
</dbReference>
<evidence type="ECO:0000256" key="2">
    <source>
        <dbReference type="ARBA" id="ARBA00007317"/>
    </source>
</evidence>
<evidence type="ECO:0000256" key="4">
    <source>
        <dbReference type="ARBA" id="ARBA00022823"/>
    </source>
</evidence>
<dbReference type="GO" id="GO:0016407">
    <property type="term" value="F:acetyltransferase activity"/>
    <property type="evidence" value="ECO:0007669"/>
    <property type="project" value="TreeGrafter"/>
</dbReference>
<comment type="cofactor">
    <cofactor evidence="1 6">
        <name>(R)-lipoate</name>
        <dbReference type="ChEBI" id="CHEBI:83088"/>
    </cofactor>
</comment>
<evidence type="ECO:0000256" key="3">
    <source>
        <dbReference type="ARBA" id="ARBA00022679"/>
    </source>
</evidence>
<dbReference type="OrthoDB" id="9805770at2"/>
<dbReference type="InterPro" id="IPR000089">
    <property type="entry name" value="Biotin_lipoyl"/>
</dbReference>
<protein>
    <recommendedName>
        <fullName evidence="6">Dihydrolipoamide acetyltransferase component of pyruvate dehydrogenase complex</fullName>
        <ecNumber evidence="6">2.3.1.-</ecNumber>
    </recommendedName>
</protein>
<dbReference type="PROSITE" id="PS50968">
    <property type="entry name" value="BIOTINYL_LIPOYL"/>
    <property type="match status" value="1"/>
</dbReference>
<feature type="region of interest" description="Disordered" evidence="7">
    <location>
        <begin position="79"/>
        <end position="144"/>
    </location>
</feature>
<dbReference type="SUPFAM" id="SSF52777">
    <property type="entry name" value="CoA-dependent acyltransferases"/>
    <property type="match status" value="1"/>
</dbReference>
<dbReference type="InterPro" id="IPR036625">
    <property type="entry name" value="E3-bd_dom_sf"/>
</dbReference>
<evidence type="ECO:0000313" key="10">
    <source>
        <dbReference type="EMBL" id="OAV61444.1"/>
    </source>
</evidence>
<keyword evidence="5 6" id="KW-0012">Acyltransferase</keyword>
<dbReference type="Pfam" id="PF00364">
    <property type="entry name" value="Biotin_lipoyl"/>
    <property type="match status" value="1"/>
</dbReference>